<sequence>MAQRSPPSLSHAVCAMMVLGDGIGAGMQWLGEGNEQRY</sequence>
<dbReference type="EMBL" id="CAMGYJ010000009">
    <property type="protein sequence ID" value="CAI0528001.1"/>
    <property type="molecule type" value="Genomic_DNA"/>
</dbReference>
<gene>
    <name evidence="1" type="ORF">LITE_LOCUS41228</name>
</gene>
<feature type="non-terminal residue" evidence="1">
    <location>
        <position position="38"/>
    </location>
</feature>
<keyword evidence="2" id="KW-1185">Reference proteome</keyword>
<evidence type="ECO:0000313" key="1">
    <source>
        <dbReference type="EMBL" id="CAI0528001.1"/>
    </source>
</evidence>
<comment type="caution">
    <text evidence="1">The sequence shown here is derived from an EMBL/GenBank/DDBJ whole genome shotgun (WGS) entry which is preliminary data.</text>
</comment>
<accession>A0AAV0Q1Z7</accession>
<evidence type="ECO:0000313" key="2">
    <source>
        <dbReference type="Proteomes" id="UP001154282"/>
    </source>
</evidence>
<dbReference type="AlphaFoldDB" id="A0AAV0Q1Z7"/>
<dbReference type="Proteomes" id="UP001154282">
    <property type="component" value="Unassembled WGS sequence"/>
</dbReference>
<name>A0AAV0Q1Z7_9ROSI</name>
<proteinExistence type="predicted"/>
<protein>
    <submittedName>
        <fullName evidence="1">Uncharacterized protein</fullName>
    </submittedName>
</protein>
<reference evidence="1" key="1">
    <citation type="submission" date="2022-08" db="EMBL/GenBank/DDBJ databases">
        <authorList>
            <person name="Gutierrez-Valencia J."/>
        </authorList>
    </citation>
    <scope>NUCLEOTIDE SEQUENCE</scope>
</reference>
<organism evidence="1 2">
    <name type="scientific">Linum tenue</name>
    <dbReference type="NCBI Taxonomy" id="586396"/>
    <lineage>
        <taxon>Eukaryota</taxon>
        <taxon>Viridiplantae</taxon>
        <taxon>Streptophyta</taxon>
        <taxon>Embryophyta</taxon>
        <taxon>Tracheophyta</taxon>
        <taxon>Spermatophyta</taxon>
        <taxon>Magnoliopsida</taxon>
        <taxon>eudicotyledons</taxon>
        <taxon>Gunneridae</taxon>
        <taxon>Pentapetalae</taxon>
        <taxon>rosids</taxon>
        <taxon>fabids</taxon>
        <taxon>Malpighiales</taxon>
        <taxon>Linaceae</taxon>
        <taxon>Linum</taxon>
    </lineage>
</organism>